<accession>A0A9P7V0V8</accession>
<gene>
    <name evidence="2" type="ORF">E1B28_000263</name>
</gene>
<evidence type="ECO:0000313" key="2">
    <source>
        <dbReference type="EMBL" id="KAG7098301.1"/>
    </source>
</evidence>
<feature type="compositionally biased region" description="Low complexity" evidence="1">
    <location>
        <begin position="367"/>
        <end position="382"/>
    </location>
</feature>
<dbReference type="Pfam" id="PF09729">
    <property type="entry name" value="Gti1_Pac2"/>
    <property type="match status" value="1"/>
</dbReference>
<dbReference type="EMBL" id="CM032181">
    <property type="protein sequence ID" value="KAG7098301.1"/>
    <property type="molecule type" value="Genomic_DNA"/>
</dbReference>
<dbReference type="InterPro" id="IPR018608">
    <property type="entry name" value="Gti1/Pac2"/>
</dbReference>
<feature type="compositionally biased region" description="Low complexity" evidence="1">
    <location>
        <begin position="345"/>
        <end position="359"/>
    </location>
</feature>
<evidence type="ECO:0008006" key="4">
    <source>
        <dbReference type="Google" id="ProtNLM"/>
    </source>
</evidence>
<comment type="caution">
    <text evidence="2">The sequence shown here is derived from an EMBL/GenBank/DDBJ whole genome shotgun (WGS) entry which is preliminary data.</text>
</comment>
<feature type="compositionally biased region" description="Polar residues" evidence="1">
    <location>
        <begin position="383"/>
        <end position="393"/>
    </location>
</feature>
<reference evidence="2" key="1">
    <citation type="journal article" date="2021" name="Genome Biol. Evol.">
        <title>The assembled and annotated genome of the fairy-ring fungus Marasmius oreades.</title>
        <authorList>
            <person name="Hiltunen M."/>
            <person name="Ament-Velasquez S.L."/>
            <person name="Johannesson H."/>
        </authorList>
    </citation>
    <scope>NUCLEOTIDE SEQUENCE</scope>
    <source>
        <strain evidence="2">03SP1</strain>
    </source>
</reference>
<dbReference type="RefSeq" id="XP_043014771.1">
    <property type="nucleotide sequence ID" value="XM_043146071.1"/>
</dbReference>
<dbReference type="GeneID" id="66069339"/>
<dbReference type="AlphaFoldDB" id="A0A9P7V0V8"/>
<dbReference type="KEGG" id="more:E1B28_000263"/>
<keyword evidence="3" id="KW-1185">Reference proteome</keyword>
<evidence type="ECO:0000313" key="3">
    <source>
        <dbReference type="Proteomes" id="UP001049176"/>
    </source>
</evidence>
<dbReference type="GO" id="GO:0003677">
    <property type="term" value="F:DNA binding"/>
    <property type="evidence" value="ECO:0007669"/>
    <property type="project" value="TreeGrafter"/>
</dbReference>
<sequence length="526" mass="58005">MLHMQQPTCTNIRIRSTNDAHKIFYAVQRGILGMITRRLDADERLALTSGCVYAWEERGPHTEITGLGIERFTEGRRWSPSRVRDEFLFYYEKYSPDPASSSTTSEKQHPPRDWDPLVKQTYSVWVDTDKGRRKWHLTAYFTQATVDQLGTVDDIQGVGILNVPEGHFKSTRVKKGGSRAEEPISPPSKDSTPGRVFAPFLDAASGTSQRNSHSSQTVQMYQPYPSPYSSSYPLPPEQKSSAPVSVARFSQITPVPTAVPSNYSSGAESPVEPQQSSLRLAIPTTLYNQSQPLETHSVAPSIYNATRSPIHTSPHSPPWYPDYHQKSSEVFEHHAHHHPLRHYHSSSPKAGESPSSPYTLPQPPYLPLNYHSPSPIRPISSSNLAASPYSHTGPTPIVDSYGPSSSPVETPHPMYPAALAGPGELNYSSRPCTSHFREHVTYTGMTSVSPVSSGSGHSAYSMAEGGGGSHVQSIYEDIERDSDLGPDRGLAPLGVLKRPHPYRRHPGDDKTLKLLARHTTGSDLES</sequence>
<feature type="compositionally biased region" description="Low complexity" evidence="1">
    <location>
        <begin position="221"/>
        <end position="232"/>
    </location>
</feature>
<feature type="region of interest" description="Disordered" evidence="1">
    <location>
        <begin position="334"/>
        <end position="417"/>
    </location>
</feature>
<feature type="region of interest" description="Disordered" evidence="1">
    <location>
        <begin position="170"/>
        <end position="240"/>
    </location>
</feature>
<dbReference type="PANTHER" id="PTHR28027">
    <property type="entry name" value="TRANSCRIPTIONAL REGULATOR MIT1"/>
    <property type="match status" value="1"/>
</dbReference>
<proteinExistence type="predicted"/>
<name>A0A9P7V0V8_9AGAR</name>
<feature type="compositionally biased region" description="Basic residues" evidence="1">
    <location>
        <begin position="334"/>
        <end position="344"/>
    </location>
</feature>
<evidence type="ECO:0000256" key="1">
    <source>
        <dbReference type="SAM" id="MobiDB-lite"/>
    </source>
</evidence>
<feature type="region of interest" description="Disordered" evidence="1">
    <location>
        <begin position="481"/>
        <end position="526"/>
    </location>
</feature>
<dbReference type="PANTHER" id="PTHR28027:SF1">
    <property type="entry name" value="CAMP INDEPENDENT REGULATORY PROTEIN (AFU_ORTHOLOGUE AFUA_3G09640)"/>
    <property type="match status" value="1"/>
</dbReference>
<feature type="compositionally biased region" description="Polar residues" evidence="1">
    <location>
        <begin position="205"/>
        <end position="220"/>
    </location>
</feature>
<dbReference type="Proteomes" id="UP001049176">
    <property type="component" value="Chromosome 1"/>
</dbReference>
<protein>
    <recommendedName>
        <fullName evidence="4">cAMP-independent regulatory protein pac2</fullName>
    </recommendedName>
</protein>
<organism evidence="2 3">
    <name type="scientific">Marasmius oreades</name>
    <name type="common">fairy-ring Marasmius</name>
    <dbReference type="NCBI Taxonomy" id="181124"/>
    <lineage>
        <taxon>Eukaryota</taxon>
        <taxon>Fungi</taxon>
        <taxon>Dikarya</taxon>
        <taxon>Basidiomycota</taxon>
        <taxon>Agaricomycotina</taxon>
        <taxon>Agaricomycetes</taxon>
        <taxon>Agaricomycetidae</taxon>
        <taxon>Agaricales</taxon>
        <taxon>Marasmiineae</taxon>
        <taxon>Marasmiaceae</taxon>
        <taxon>Marasmius</taxon>
    </lineage>
</organism>
<dbReference type="OrthoDB" id="5572844at2759"/>